<keyword evidence="3" id="KW-0805">Transcription regulation</keyword>
<dbReference type="PANTHER" id="PTHR47994:SF5">
    <property type="entry name" value="F14D16.11-RELATED"/>
    <property type="match status" value="1"/>
</dbReference>
<dbReference type="InterPro" id="IPR015495">
    <property type="entry name" value="Myb_TF_plants"/>
</dbReference>
<evidence type="ECO:0000259" key="8">
    <source>
        <dbReference type="PROSITE" id="PS50090"/>
    </source>
</evidence>
<feature type="domain" description="HTH myb-type" evidence="9">
    <location>
        <begin position="89"/>
        <end position="143"/>
    </location>
</feature>
<dbReference type="InterPro" id="IPR009057">
    <property type="entry name" value="Homeodomain-like_sf"/>
</dbReference>
<evidence type="ECO:0000259" key="9">
    <source>
        <dbReference type="PROSITE" id="PS51294"/>
    </source>
</evidence>
<evidence type="ECO:0000256" key="7">
    <source>
        <dbReference type="SAM" id="MobiDB-lite"/>
    </source>
</evidence>
<feature type="compositionally biased region" description="Polar residues" evidence="7">
    <location>
        <begin position="327"/>
        <end position="343"/>
    </location>
</feature>
<dbReference type="Pfam" id="PF00249">
    <property type="entry name" value="Myb_DNA-binding"/>
    <property type="match status" value="2"/>
</dbReference>
<evidence type="ECO:0000256" key="2">
    <source>
        <dbReference type="ARBA" id="ARBA00022737"/>
    </source>
</evidence>
<evidence type="ECO:0000256" key="1">
    <source>
        <dbReference type="ARBA" id="ARBA00004123"/>
    </source>
</evidence>
<feature type="domain" description="HTH myb-type" evidence="9">
    <location>
        <begin position="8"/>
        <end position="44"/>
    </location>
</feature>
<feature type="domain" description="Myb-like" evidence="8">
    <location>
        <begin position="8"/>
        <end position="88"/>
    </location>
</feature>
<dbReference type="PROSITE" id="PS51294">
    <property type="entry name" value="HTH_MYB"/>
    <property type="match status" value="2"/>
</dbReference>
<keyword evidence="5" id="KW-0804">Transcription</keyword>
<dbReference type="SMART" id="SM00717">
    <property type="entry name" value="SANT"/>
    <property type="match status" value="2"/>
</dbReference>
<dbReference type="GO" id="GO:0000976">
    <property type="term" value="F:transcription cis-regulatory region binding"/>
    <property type="evidence" value="ECO:0007669"/>
    <property type="project" value="UniProtKB-ARBA"/>
</dbReference>
<reference evidence="10" key="1">
    <citation type="submission" date="2020-06" db="EMBL/GenBank/DDBJ databases">
        <title>WGS assembly of Ceratodon purpureus strain R40.</title>
        <authorList>
            <person name="Carey S.B."/>
            <person name="Jenkins J."/>
            <person name="Shu S."/>
            <person name="Lovell J.T."/>
            <person name="Sreedasyam A."/>
            <person name="Maumus F."/>
            <person name="Tiley G.P."/>
            <person name="Fernandez-Pozo N."/>
            <person name="Barry K."/>
            <person name="Chen C."/>
            <person name="Wang M."/>
            <person name="Lipzen A."/>
            <person name="Daum C."/>
            <person name="Saski C.A."/>
            <person name="Payton A.C."/>
            <person name="Mcbreen J.C."/>
            <person name="Conrad R.E."/>
            <person name="Kollar L.M."/>
            <person name="Olsson S."/>
            <person name="Huttunen S."/>
            <person name="Landis J.B."/>
            <person name="Wickett N.J."/>
            <person name="Johnson M.G."/>
            <person name="Rensing S.A."/>
            <person name="Grimwood J."/>
            <person name="Schmutz J."/>
            <person name="Mcdaniel S.F."/>
        </authorList>
    </citation>
    <scope>NUCLEOTIDE SEQUENCE</scope>
    <source>
        <strain evidence="10">R40</strain>
    </source>
</reference>
<keyword evidence="2" id="KW-0677">Repeat</keyword>
<feature type="region of interest" description="Disordered" evidence="7">
    <location>
        <begin position="222"/>
        <end position="290"/>
    </location>
</feature>
<comment type="caution">
    <text evidence="10">The sequence shown here is derived from an EMBL/GenBank/DDBJ whole genome shotgun (WGS) entry which is preliminary data.</text>
</comment>
<feature type="compositionally biased region" description="Polar residues" evidence="7">
    <location>
        <begin position="281"/>
        <end position="290"/>
    </location>
</feature>
<dbReference type="AlphaFoldDB" id="A0A8T0JEF6"/>
<dbReference type="EMBL" id="CM026421">
    <property type="protein sequence ID" value="KAG0593373.1"/>
    <property type="molecule type" value="Genomic_DNA"/>
</dbReference>
<dbReference type="GO" id="GO:0005634">
    <property type="term" value="C:nucleus"/>
    <property type="evidence" value="ECO:0007669"/>
    <property type="project" value="UniProtKB-SubCell"/>
</dbReference>
<keyword evidence="11" id="KW-1185">Reference proteome</keyword>
<evidence type="ECO:0000256" key="4">
    <source>
        <dbReference type="ARBA" id="ARBA00023125"/>
    </source>
</evidence>
<organism evidence="10 11">
    <name type="scientific">Ceratodon purpureus</name>
    <name type="common">Fire moss</name>
    <name type="synonym">Dicranum purpureum</name>
    <dbReference type="NCBI Taxonomy" id="3225"/>
    <lineage>
        <taxon>Eukaryota</taxon>
        <taxon>Viridiplantae</taxon>
        <taxon>Streptophyta</taxon>
        <taxon>Embryophyta</taxon>
        <taxon>Bryophyta</taxon>
        <taxon>Bryophytina</taxon>
        <taxon>Bryopsida</taxon>
        <taxon>Dicranidae</taxon>
        <taxon>Pseudoditrichales</taxon>
        <taxon>Ditrichaceae</taxon>
        <taxon>Ceratodon</taxon>
    </lineage>
</organism>
<evidence type="ECO:0000313" key="11">
    <source>
        <dbReference type="Proteomes" id="UP000822688"/>
    </source>
</evidence>
<evidence type="ECO:0000313" key="10">
    <source>
        <dbReference type="EMBL" id="KAG0593373.1"/>
    </source>
</evidence>
<accession>A0A8T0JEF6</accession>
<evidence type="ECO:0000256" key="3">
    <source>
        <dbReference type="ARBA" id="ARBA00023015"/>
    </source>
</evidence>
<feature type="domain" description="Myb-like" evidence="8">
    <location>
        <begin position="89"/>
        <end position="139"/>
    </location>
</feature>
<dbReference type="PANTHER" id="PTHR47994">
    <property type="entry name" value="F14D16.11-RELATED"/>
    <property type="match status" value="1"/>
</dbReference>
<protein>
    <submittedName>
        <fullName evidence="10">Uncharacterized protein</fullName>
    </submittedName>
</protein>
<dbReference type="CDD" id="cd00167">
    <property type="entry name" value="SANT"/>
    <property type="match status" value="2"/>
</dbReference>
<dbReference type="FunFam" id="1.10.10.60:FF:000394">
    <property type="entry name" value="MYB transcription factor"/>
    <property type="match status" value="1"/>
</dbReference>
<evidence type="ECO:0000256" key="5">
    <source>
        <dbReference type="ARBA" id="ARBA00023163"/>
    </source>
</evidence>
<gene>
    <name evidence="10" type="ORF">KC19_1G324600</name>
</gene>
<dbReference type="InterPro" id="IPR017930">
    <property type="entry name" value="Myb_dom"/>
</dbReference>
<dbReference type="PROSITE" id="PS50090">
    <property type="entry name" value="MYB_LIKE"/>
    <property type="match status" value="2"/>
</dbReference>
<sequence>MTRLSKSNEDVRKGAWAAEEDEKLRKYVETYGTGHWRSVGKKAGIVQGLGSRYHHPCSSSNLIDLGAVGGLGLQRCGKSCRLRWTNYLRPDIRHGSFTPDEEDLIVKLHAAHGSRWSLIAAQMPGRTDNDIKNHWNTRLKKKLCDMGIDPVTHKPIADLLRDLAGTMAQSSAGNQVAEEAARRCFRDNLVSKAVRECSKNNPTLVSQFMNQYSLNPVHDHVSTIPELNHTGHDTRGQKSSNNSSSHSMDESSSTEEALSRRSNSPPADLDVHSNHHRSYQPAPTTADHQTIDNIHPRLSGTVVESSCGRIAYLSSAQMNSFSESANPLASFQDGEPNSTSMTPVGSEFFNFNRGNSNAPMTNRASRQMVGPARPMVQQRTDYTRWLASRTALPVQDHHEFALNSGVQLPLSRFGSEVQNQQQGNSEVGFLGSGAEVARQQASSGASKVDIRINLGFNQQGGLPENAAFGYRSFSGPLNTSLQSNGAGPTGSIQDITTQHALSGYAASGQYSSSISPNNTVNLTSFNTSLSGTPSGMRLHEYEVPSPRMVLWDFQE</sequence>
<name>A0A8T0JEF6_CERPU</name>
<dbReference type="SUPFAM" id="SSF46689">
    <property type="entry name" value="Homeodomain-like"/>
    <property type="match status" value="2"/>
</dbReference>
<keyword evidence="4" id="KW-0238">DNA-binding</keyword>
<dbReference type="Proteomes" id="UP000822688">
    <property type="component" value="Chromosome 1"/>
</dbReference>
<keyword evidence="6" id="KW-0539">Nucleus</keyword>
<evidence type="ECO:0000256" key="6">
    <source>
        <dbReference type="ARBA" id="ARBA00023242"/>
    </source>
</evidence>
<dbReference type="OrthoDB" id="2143914at2759"/>
<dbReference type="InterPro" id="IPR001005">
    <property type="entry name" value="SANT/Myb"/>
</dbReference>
<feature type="compositionally biased region" description="Polar residues" evidence="7">
    <location>
        <begin position="254"/>
        <end position="265"/>
    </location>
</feature>
<dbReference type="Gene3D" id="1.10.10.60">
    <property type="entry name" value="Homeodomain-like"/>
    <property type="match status" value="2"/>
</dbReference>
<comment type="subcellular location">
    <subcellularLocation>
        <location evidence="1">Nucleus</location>
    </subcellularLocation>
</comment>
<proteinExistence type="predicted"/>
<feature type="region of interest" description="Disordered" evidence="7">
    <location>
        <begin position="327"/>
        <end position="357"/>
    </location>
</feature>